<reference evidence="4 5" key="2">
    <citation type="journal article" date="2012" name="PLoS Pathog.">
        <title>Diverse lifestyles and strategies of plant pathogenesis encoded in the genomes of eighteen Dothideomycetes fungi.</title>
        <authorList>
            <person name="Ohm R.A."/>
            <person name="Feau N."/>
            <person name="Henrissat B."/>
            <person name="Schoch C.L."/>
            <person name="Horwitz B.A."/>
            <person name="Barry K.W."/>
            <person name="Condon B.J."/>
            <person name="Copeland A.C."/>
            <person name="Dhillon B."/>
            <person name="Glaser F."/>
            <person name="Hesse C.N."/>
            <person name="Kosti I."/>
            <person name="LaButti K."/>
            <person name="Lindquist E.A."/>
            <person name="Lucas S."/>
            <person name="Salamov A.A."/>
            <person name="Bradshaw R.E."/>
            <person name="Ciuffetti L."/>
            <person name="Hamelin R.C."/>
            <person name="Kema G.H.J."/>
            <person name="Lawrence C."/>
            <person name="Scott J.A."/>
            <person name="Spatafora J.W."/>
            <person name="Turgeon B.G."/>
            <person name="de Wit P.J.G.M."/>
            <person name="Zhong S."/>
            <person name="Goodwin S.B."/>
            <person name="Grigoriev I.V."/>
        </authorList>
    </citation>
    <scope>NUCLEOTIDE SEQUENCE [LARGE SCALE GENOMIC DNA]</scope>
    <source>
        <strain evidence="5">NZE10 / CBS 128990</strain>
    </source>
</reference>
<evidence type="ECO:0000313" key="5">
    <source>
        <dbReference type="Proteomes" id="UP000016933"/>
    </source>
</evidence>
<evidence type="ECO:0000259" key="3">
    <source>
        <dbReference type="PROSITE" id="PS50053"/>
    </source>
</evidence>
<protein>
    <recommendedName>
        <fullName evidence="3">Ubiquitin-like domain-containing protein</fullName>
    </recommendedName>
</protein>
<keyword evidence="5" id="KW-1185">Reference proteome</keyword>
<evidence type="ECO:0000313" key="4">
    <source>
        <dbReference type="EMBL" id="EME47877.1"/>
    </source>
</evidence>
<feature type="domain" description="Ubiquitin-like" evidence="3">
    <location>
        <begin position="11"/>
        <end position="79"/>
    </location>
</feature>
<feature type="region of interest" description="Disordered" evidence="2">
    <location>
        <begin position="336"/>
        <end position="368"/>
    </location>
</feature>
<feature type="compositionally biased region" description="Polar residues" evidence="2">
    <location>
        <begin position="250"/>
        <end position="259"/>
    </location>
</feature>
<feature type="region of interest" description="Disordered" evidence="2">
    <location>
        <begin position="634"/>
        <end position="675"/>
    </location>
</feature>
<dbReference type="OrthoDB" id="21589at2759"/>
<dbReference type="OMA" id="RDNIAEM"/>
<dbReference type="SUPFAM" id="SSF54236">
    <property type="entry name" value="Ubiquitin-like"/>
    <property type="match status" value="1"/>
</dbReference>
<dbReference type="InterPro" id="IPR000626">
    <property type="entry name" value="Ubiquitin-like_dom"/>
</dbReference>
<feature type="region of interest" description="Disordered" evidence="2">
    <location>
        <begin position="107"/>
        <end position="184"/>
    </location>
</feature>
<name>N1PWT6_DOTSN</name>
<keyword evidence="1" id="KW-0175">Coiled coil</keyword>
<sequence>MAPPVEPPTTITLRVKVPPGHIPGSADEFTLGNDVAVSSKIGQLRERIQEALPSSPTPERQRLLYGGRALVDNDQTVADALNMRRDPTQNEYVVHLLIKGNGDATAPLPYRGGHNTPNRSASPAAAPDALGAPHLPPQQPHDPNAVSPMHLQQPQGHTHPRFPAPGHAHPIPVQHLQQHQAAVLAQQQRLQAQMLQNANQRALHTGLVPFGFQPMNLGAAGTSGLVPNQHPVAMPREGQHHVTESPASGEGQQNTTQQADDAVQGQPPSVEGEHAQHQPGLNVPHAPPRPLSEQGFHVEGVGPNGQRFTIHQQTVQFPNMQMAAQHMPFGANAMPRQLPAWGLPPLPGMPQTQPQTQPQQGLPQRRSALDQARDNIAEMRRMLTELRGLNVDEHRAQIDRLEERTQAVNNYIDPMNLHGTDQDRGRGPVRIVPAIGGPRGEFAAPRADAGPHVGQPPGWQQRTRQTRDFQQAASQGQIHTGSNVTCYLLSSANGPHALLYSPEHGTFTGRLPYQQPFVTSDLQPTPTTFVTSVGAAQDQGVQPGQANAAAQAPAQGQGAAAAANPLGPMEPIMGHMWLLLRILIFSYFLLGTNMGWQRPLALLAVAGGFWMIRMGLLGDGGALRRWWEGIVQDGQHRAPAAQQPAEGQAQPVQQQNLDPAQPGQAARAAQMPTPAQVAQRLLDQEQRRRDANRDQRWRWLREQVRPAERAVALLVASLWPGVGEAYVRAREQEARRLAEEEVAARRREEEEERQREEEEEKAKTEGKGEPGPNPRATTVADTASGQEQDTATVMEQVDIQV</sequence>
<feature type="compositionally biased region" description="Low complexity" evidence="2">
    <location>
        <begin position="117"/>
        <end position="133"/>
    </location>
</feature>
<gene>
    <name evidence="4" type="ORF">DOTSEDRAFT_69715</name>
</gene>
<feature type="compositionally biased region" description="Low complexity" evidence="2">
    <location>
        <begin position="638"/>
        <end position="672"/>
    </location>
</feature>
<dbReference type="InterPro" id="IPR029071">
    <property type="entry name" value="Ubiquitin-like_domsf"/>
</dbReference>
<feature type="region of interest" description="Disordered" evidence="2">
    <location>
        <begin position="221"/>
        <end position="305"/>
    </location>
</feature>
<feature type="compositionally biased region" description="Low complexity" evidence="2">
    <location>
        <begin position="173"/>
        <end position="184"/>
    </location>
</feature>
<dbReference type="PROSITE" id="PS50053">
    <property type="entry name" value="UBIQUITIN_2"/>
    <property type="match status" value="1"/>
</dbReference>
<dbReference type="HOGENOM" id="CLU_019096_0_0_1"/>
<dbReference type="Gene3D" id="3.10.20.90">
    <property type="entry name" value="Phosphatidylinositol 3-kinase Catalytic Subunit, Chain A, domain 1"/>
    <property type="match status" value="1"/>
</dbReference>
<evidence type="ECO:0000256" key="1">
    <source>
        <dbReference type="SAM" id="Coils"/>
    </source>
</evidence>
<feature type="region of interest" description="Disordered" evidence="2">
    <location>
        <begin position="742"/>
        <end position="801"/>
    </location>
</feature>
<evidence type="ECO:0000256" key="2">
    <source>
        <dbReference type="SAM" id="MobiDB-lite"/>
    </source>
</evidence>
<feature type="compositionally biased region" description="Low complexity" evidence="2">
    <location>
        <begin position="349"/>
        <end position="364"/>
    </location>
</feature>
<feature type="compositionally biased region" description="Polar residues" evidence="2">
    <location>
        <begin position="775"/>
        <end position="793"/>
    </location>
</feature>
<dbReference type="EMBL" id="KB446536">
    <property type="protein sequence ID" value="EME47877.1"/>
    <property type="molecule type" value="Genomic_DNA"/>
</dbReference>
<organism evidence="4 5">
    <name type="scientific">Dothistroma septosporum (strain NZE10 / CBS 128990)</name>
    <name type="common">Red band needle blight fungus</name>
    <name type="synonym">Mycosphaerella pini</name>
    <dbReference type="NCBI Taxonomy" id="675120"/>
    <lineage>
        <taxon>Eukaryota</taxon>
        <taxon>Fungi</taxon>
        <taxon>Dikarya</taxon>
        <taxon>Ascomycota</taxon>
        <taxon>Pezizomycotina</taxon>
        <taxon>Dothideomycetes</taxon>
        <taxon>Dothideomycetidae</taxon>
        <taxon>Mycosphaerellales</taxon>
        <taxon>Mycosphaerellaceae</taxon>
        <taxon>Dothistroma</taxon>
    </lineage>
</organism>
<feature type="compositionally biased region" description="Basic and acidic residues" evidence="2">
    <location>
        <begin position="742"/>
        <end position="768"/>
    </location>
</feature>
<accession>N1PWT6</accession>
<reference evidence="5" key="1">
    <citation type="journal article" date="2012" name="PLoS Genet.">
        <title>The genomes of the fungal plant pathogens Cladosporium fulvum and Dothistroma septosporum reveal adaptation to different hosts and lifestyles but also signatures of common ancestry.</title>
        <authorList>
            <person name="de Wit P.J.G.M."/>
            <person name="van der Burgt A."/>
            <person name="Oekmen B."/>
            <person name="Stergiopoulos I."/>
            <person name="Abd-Elsalam K.A."/>
            <person name="Aerts A.L."/>
            <person name="Bahkali A.H."/>
            <person name="Beenen H.G."/>
            <person name="Chettri P."/>
            <person name="Cox M.P."/>
            <person name="Datema E."/>
            <person name="de Vries R.P."/>
            <person name="Dhillon B."/>
            <person name="Ganley A.R."/>
            <person name="Griffiths S.A."/>
            <person name="Guo Y."/>
            <person name="Hamelin R.C."/>
            <person name="Henrissat B."/>
            <person name="Kabir M.S."/>
            <person name="Jashni M.K."/>
            <person name="Kema G."/>
            <person name="Klaubauf S."/>
            <person name="Lapidus A."/>
            <person name="Levasseur A."/>
            <person name="Lindquist E."/>
            <person name="Mehrabi R."/>
            <person name="Ohm R.A."/>
            <person name="Owen T.J."/>
            <person name="Salamov A."/>
            <person name="Schwelm A."/>
            <person name="Schijlen E."/>
            <person name="Sun H."/>
            <person name="van den Burg H.A."/>
            <person name="van Ham R.C.H.J."/>
            <person name="Zhang S."/>
            <person name="Goodwin S.B."/>
            <person name="Grigoriev I.V."/>
            <person name="Collemare J."/>
            <person name="Bradshaw R.E."/>
        </authorList>
    </citation>
    <scope>NUCLEOTIDE SEQUENCE [LARGE SCALE GENOMIC DNA]</scope>
    <source>
        <strain evidence="5">NZE10 / CBS 128990</strain>
    </source>
</reference>
<proteinExistence type="predicted"/>
<dbReference type="Proteomes" id="UP000016933">
    <property type="component" value="Unassembled WGS sequence"/>
</dbReference>
<dbReference type="eggNOG" id="ENOG502SAFQ">
    <property type="taxonomic scope" value="Eukaryota"/>
</dbReference>
<dbReference type="AlphaFoldDB" id="N1PWT6"/>
<feature type="coiled-coil region" evidence="1">
    <location>
        <begin position="369"/>
        <end position="411"/>
    </location>
</feature>